<evidence type="ECO:0000313" key="5">
    <source>
        <dbReference type="EMBL" id="KAL1844416.1"/>
    </source>
</evidence>
<comment type="similarity">
    <text evidence="1 4">Belongs to the short-chain dehydrogenases/reductases (SDR) family.</text>
</comment>
<dbReference type="EMBL" id="JAZHXJ010001735">
    <property type="protein sequence ID" value="KAL1844416.1"/>
    <property type="molecule type" value="Genomic_DNA"/>
</dbReference>
<dbReference type="PANTHER" id="PTHR42760">
    <property type="entry name" value="SHORT-CHAIN DEHYDROGENASES/REDUCTASES FAMILY MEMBER"/>
    <property type="match status" value="1"/>
</dbReference>
<reference evidence="5 6" key="1">
    <citation type="journal article" date="2024" name="Commun. Biol.">
        <title>Comparative genomic analysis of thermophilic fungi reveals convergent evolutionary adaptations and gene losses.</title>
        <authorList>
            <person name="Steindorff A.S."/>
            <person name="Aguilar-Pontes M.V."/>
            <person name="Robinson A.J."/>
            <person name="Andreopoulos B."/>
            <person name="LaButti K."/>
            <person name="Kuo A."/>
            <person name="Mondo S."/>
            <person name="Riley R."/>
            <person name="Otillar R."/>
            <person name="Haridas S."/>
            <person name="Lipzen A."/>
            <person name="Grimwood J."/>
            <person name="Schmutz J."/>
            <person name="Clum A."/>
            <person name="Reid I.D."/>
            <person name="Moisan M.C."/>
            <person name="Butler G."/>
            <person name="Nguyen T.T.M."/>
            <person name="Dewar K."/>
            <person name="Conant G."/>
            <person name="Drula E."/>
            <person name="Henrissat B."/>
            <person name="Hansel C."/>
            <person name="Singer S."/>
            <person name="Hutchinson M.I."/>
            <person name="de Vries R.P."/>
            <person name="Natvig D.O."/>
            <person name="Powell A.J."/>
            <person name="Tsang A."/>
            <person name="Grigoriev I.V."/>
        </authorList>
    </citation>
    <scope>NUCLEOTIDE SEQUENCE [LARGE SCALE GENOMIC DNA]</scope>
    <source>
        <strain evidence="5 6">ATCC 24622</strain>
    </source>
</reference>
<name>A0ABR3VRX8_9PEZI</name>
<evidence type="ECO:0000313" key="6">
    <source>
        <dbReference type="Proteomes" id="UP001586593"/>
    </source>
</evidence>
<evidence type="ECO:0000256" key="3">
    <source>
        <dbReference type="ARBA" id="ARBA00023002"/>
    </source>
</evidence>
<dbReference type="InterPro" id="IPR036291">
    <property type="entry name" value="NAD(P)-bd_dom_sf"/>
</dbReference>
<dbReference type="InterPro" id="IPR002347">
    <property type="entry name" value="SDR_fam"/>
</dbReference>
<evidence type="ECO:0000256" key="2">
    <source>
        <dbReference type="ARBA" id="ARBA00022857"/>
    </source>
</evidence>
<dbReference type="Gene3D" id="3.40.50.720">
    <property type="entry name" value="NAD(P)-binding Rossmann-like Domain"/>
    <property type="match status" value="1"/>
</dbReference>
<dbReference type="InterPro" id="IPR020904">
    <property type="entry name" value="Sc_DH/Rdtase_CS"/>
</dbReference>
<evidence type="ECO:0000256" key="4">
    <source>
        <dbReference type="RuleBase" id="RU000363"/>
    </source>
</evidence>
<sequence>MASELFNLAGKTAMVTGGTRGIGQAMAIGLAEAGADIILIQRASSSSTATKDAIEALGRRCHTFHCDMTDRAALAALVPAVTAAHRVDILVNVAGILKRMPAVDCPLDTYDDIMQTNLTATFQLCQAVGRYWLANGMRGKIVNTASLTTFIGSVNLVAYAMSKGGVGQLTKALSNEWAAKGINVNAVAPGWAFPPVSFYFCNGRVLC</sequence>
<comment type="caution">
    <text evidence="5">The sequence shown here is derived from an EMBL/GenBank/DDBJ whole genome shotgun (WGS) entry which is preliminary data.</text>
</comment>
<keyword evidence="6" id="KW-1185">Reference proteome</keyword>
<dbReference type="Proteomes" id="UP001586593">
    <property type="component" value="Unassembled WGS sequence"/>
</dbReference>
<keyword evidence="3" id="KW-0560">Oxidoreductase</keyword>
<organism evidence="5 6">
    <name type="scientific">Phialemonium thermophilum</name>
    <dbReference type="NCBI Taxonomy" id="223376"/>
    <lineage>
        <taxon>Eukaryota</taxon>
        <taxon>Fungi</taxon>
        <taxon>Dikarya</taxon>
        <taxon>Ascomycota</taxon>
        <taxon>Pezizomycotina</taxon>
        <taxon>Sordariomycetes</taxon>
        <taxon>Sordariomycetidae</taxon>
        <taxon>Cephalothecales</taxon>
        <taxon>Cephalothecaceae</taxon>
        <taxon>Phialemonium</taxon>
    </lineage>
</organism>
<dbReference type="PROSITE" id="PS00061">
    <property type="entry name" value="ADH_SHORT"/>
    <property type="match status" value="1"/>
</dbReference>
<dbReference type="SUPFAM" id="SSF51735">
    <property type="entry name" value="NAD(P)-binding Rossmann-fold domains"/>
    <property type="match status" value="1"/>
</dbReference>
<evidence type="ECO:0008006" key="7">
    <source>
        <dbReference type="Google" id="ProtNLM"/>
    </source>
</evidence>
<dbReference type="Pfam" id="PF00106">
    <property type="entry name" value="adh_short"/>
    <property type="match status" value="1"/>
</dbReference>
<evidence type="ECO:0000256" key="1">
    <source>
        <dbReference type="ARBA" id="ARBA00006484"/>
    </source>
</evidence>
<gene>
    <name evidence="5" type="ORF">VTK73DRAFT_2592</name>
</gene>
<proteinExistence type="inferred from homology"/>
<accession>A0ABR3VRX8</accession>
<dbReference type="PANTHER" id="PTHR42760:SF5">
    <property type="entry name" value="2-DEHYDRO-3-DEOXY-D-GLUCONATE 5-DEHYDROGENASE"/>
    <property type="match status" value="1"/>
</dbReference>
<dbReference type="PRINTS" id="PR00080">
    <property type="entry name" value="SDRFAMILY"/>
</dbReference>
<protein>
    <recommendedName>
        <fullName evidence="7">2-deoxy-D-gluconate 3-dehydrogenase</fullName>
    </recommendedName>
</protein>
<dbReference type="PRINTS" id="PR00081">
    <property type="entry name" value="GDHRDH"/>
</dbReference>
<keyword evidence="2" id="KW-0521">NADP</keyword>